<accession>A0A365HBF4</accession>
<evidence type="ECO:0000313" key="1">
    <source>
        <dbReference type="EMBL" id="RAY16369.1"/>
    </source>
</evidence>
<proteinExistence type="predicted"/>
<protein>
    <recommendedName>
        <fullName evidence="3">XRE family transcriptional regulator</fullName>
    </recommendedName>
</protein>
<keyword evidence="2" id="KW-1185">Reference proteome</keyword>
<dbReference type="Proteomes" id="UP000251891">
    <property type="component" value="Unassembled WGS sequence"/>
</dbReference>
<comment type="caution">
    <text evidence="1">The sequence shown here is derived from an EMBL/GenBank/DDBJ whole genome shotgun (WGS) entry which is preliminary data.</text>
</comment>
<gene>
    <name evidence="1" type="ORF">DPM19_05685</name>
</gene>
<dbReference type="EMBL" id="QLYX01000002">
    <property type="protein sequence ID" value="RAY16369.1"/>
    <property type="molecule type" value="Genomic_DNA"/>
</dbReference>
<evidence type="ECO:0000313" key="2">
    <source>
        <dbReference type="Proteomes" id="UP000251891"/>
    </source>
</evidence>
<sequence>MAQAGFTSHKAFARADMDESRSAGQPLTRCDHTYVARWLEGMKPRGKTPTFIAAALGRKLGRPVTLAEIGMATAANVLPADLGMTYPETLDTGAESLAHLWHADLDGATLLVKGQVDPDAWNQATLRWLINPDVPFANRRTVGPKIGISDVERFRATADMFVQLDNRFGGGHARQSLIQYLASDGERMLRGQHAEPVRKALFSAVAEATLLAAWMSYDSALHGLAQRYFIQALSLAQAGDDRLLAASILDAMSHQATFVGRFQDAANLARAARSGTQGVATPTLSAHFYAMEARALARLGDARACDLALSEAVRAFERRNTENDPEWIRYFDDAELSAEFGHCFRDLGRSVDASLYANQCLGTIDDGVYLRSDFFATMVLADAHLGAGEVERACSVALDALTLGEQLRSARCVSYLREFRQRLAGIGHTAVVSDFREQAEVSRLWRIASTP</sequence>
<organism evidence="1 2">
    <name type="scientific">Actinomadura craniellae</name>
    <dbReference type="NCBI Taxonomy" id="2231787"/>
    <lineage>
        <taxon>Bacteria</taxon>
        <taxon>Bacillati</taxon>
        <taxon>Actinomycetota</taxon>
        <taxon>Actinomycetes</taxon>
        <taxon>Streptosporangiales</taxon>
        <taxon>Thermomonosporaceae</taxon>
        <taxon>Actinomadura</taxon>
    </lineage>
</organism>
<evidence type="ECO:0008006" key="3">
    <source>
        <dbReference type="Google" id="ProtNLM"/>
    </source>
</evidence>
<dbReference type="InterPro" id="IPR011990">
    <property type="entry name" value="TPR-like_helical_dom_sf"/>
</dbReference>
<dbReference type="AlphaFoldDB" id="A0A365HBF4"/>
<reference evidence="1 2" key="1">
    <citation type="submission" date="2018-06" db="EMBL/GenBank/DDBJ databases">
        <title>Actinomadura craniellae sp. nov. isolated from marine sponge Craniella sp.</title>
        <authorList>
            <person name="Li L."/>
            <person name="Xu Q.H."/>
            <person name="Lin H.W."/>
            <person name="Lu Y.H."/>
        </authorList>
    </citation>
    <scope>NUCLEOTIDE SEQUENCE [LARGE SCALE GENOMIC DNA]</scope>
    <source>
        <strain evidence="1 2">LHW63021</strain>
    </source>
</reference>
<dbReference type="OrthoDB" id="3213425at2"/>
<dbReference type="SUPFAM" id="SSF48452">
    <property type="entry name" value="TPR-like"/>
    <property type="match status" value="1"/>
</dbReference>
<name>A0A365HBF4_9ACTN</name>